<dbReference type="EMBL" id="PDYF01000045">
    <property type="protein sequence ID" value="PHU33991.1"/>
    <property type="molecule type" value="Genomic_DNA"/>
</dbReference>
<organism evidence="2 3">
    <name type="scientific">Pseudobutyrivibrio ruminis</name>
    <dbReference type="NCBI Taxonomy" id="46206"/>
    <lineage>
        <taxon>Bacteria</taxon>
        <taxon>Bacillati</taxon>
        <taxon>Bacillota</taxon>
        <taxon>Clostridia</taxon>
        <taxon>Lachnospirales</taxon>
        <taxon>Lachnospiraceae</taxon>
        <taxon>Pseudobutyrivibrio</taxon>
    </lineage>
</organism>
<dbReference type="Gene3D" id="3.90.70.10">
    <property type="entry name" value="Cysteine proteinases"/>
    <property type="match status" value="1"/>
</dbReference>
<dbReference type="RefSeq" id="WP_099392660.1">
    <property type="nucleotide sequence ID" value="NZ_PDYF01000045.1"/>
</dbReference>
<evidence type="ECO:0008006" key="4">
    <source>
        <dbReference type="Google" id="ProtNLM"/>
    </source>
</evidence>
<protein>
    <recommendedName>
        <fullName evidence="4">Peptidase C39 domain-containing protein</fullName>
    </recommendedName>
</protein>
<feature type="transmembrane region" description="Helical" evidence="1">
    <location>
        <begin position="20"/>
        <end position="38"/>
    </location>
</feature>
<keyword evidence="1" id="KW-1133">Transmembrane helix</keyword>
<proteinExistence type="predicted"/>
<reference evidence="2 3" key="2">
    <citation type="submission" date="2017-10" db="EMBL/GenBank/DDBJ databases">
        <authorList>
            <person name="Banno H."/>
            <person name="Chua N.-H."/>
        </authorList>
    </citation>
    <scope>NUCLEOTIDE SEQUENCE [LARGE SCALE GENOMIC DNA]</scope>
    <source>
        <strain evidence="2 3">JK626</strain>
    </source>
</reference>
<comment type="caution">
    <text evidence="2">The sequence shown here is derived from an EMBL/GenBank/DDBJ whole genome shotgun (WGS) entry which is preliminary data.</text>
</comment>
<evidence type="ECO:0000313" key="2">
    <source>
        <dbReference type="EMBL" id="PHU33991.1"/>
    </source>
</evidence>
<gene>
    <name evidence="2" type="ORF">CSX01_12690</name>
</gene>
<evidence type="ECO:0000313" key="3">
    <source>
        <dbReference type="Proteomes" id="UP000225889"/>
    </source>
</evidence>
<keyword evidence="1" id="KW-0472">Membrane</keyword>
<name>A0A2G3DSP7_9FIRM</name>
<dbReference type="Proteomes" id="UP000225889">
    <property type="component" value="Unassembled WGS sequence"/>
</dbReference>
<evidence type="ECO:0000256" key="1">
    <source>
        <dbReference type="SAM" id="Phobius"/>
    </source>
</evidence>
<dbReference type="AlphaFoldDB" id="A0A2G3DSP7"/>
<accession>A0A2G3DSP7</accession>
<sequence length="850" mass="95446">MKLQFHKKGIPTNILKRMAVLFVVFIISVVFFEIITNISESVKVSKQSDATLPIVSINFLGDASTELHGYVNEMDPAYMRDAIIPLDIKRNVNISIQCKDFDVDSLEYAILSLDTQRNISKNKLNFNKKGDIITASFQAENLIEKNEEYLLVLTIKNDEREVYYYTRIMQPEGCNEEDILDFAQYFHKTALSDDASDLATYIEPDPYTTSEDLSHVTINSSLSQVAYGTFDGKQVGDVRVSLTDISTNYITLTFNYLLTRKNDDKSEYYTCSEDFRIRYTADRIYLLAYDRTMEQLLDEDSVVIKNNLLNIGITDPNVQYLSNETGTIVSFVQNGSLYEYNQTDRKMKEIFTFVDDPTDSRLTYDQHQVLLLNIDESGTMDYVVYGYMNSGNHEGQCGINLFHYDAINDVSTEQVFITTSSSYQILNANFSELLYETADNDFYIMVNGTLLYMSLNELTTKELMTGLDDAQYAVSGSRRYLAWMDEATVAEVIHIMDLETGSSFDIKANEGEVLKPLAFIEDDFIYGAVKKNDIMVDGAGSTIYPMYKLTISGISTGKAYEQKTYQKSGYYINNIDLQSYTIYLDRIKIDADGTILPVEEDTIKNSVGEQNKAVPINTAMDDVKQQVVIFSMTPLEEDEKLGKVDYEMTGLVLADESRTVSVASATSSTQYFVYVGSKVSLATDDLISAIAEADANMGIVLDNEPKYVWKRGRKSYQNTITGIAVGSSDSEASGMARALSAMLVHEGENVQVHNLIESGETPISILSRTLKGYDILDLTGASLTQVLYYVNLGNPVYAYTGDDTAVLIVGYDAANIIYFDPMTNTNSKMGLSDAEEYFETYGNVFVSYIN</sequence>
<reference evidence="2 3" key="1">
    <citation type="submission" date="2017-10" db="EMBL/GenBank/DDBJ databases">
        <title>Resolving the taxonomy of Roseburia spp., Eubacterium rectale and Agathobacter spp. through phylogenomic analysis.</title>
        <authorList>
            <person name="Sheridan P.O."/>
            <person name="Walker A.W."/>
            <person name="Duncan S.H."/>
            <person name="Scott K.P."/>
            <person name="Toole P.W.O."/>
            <person name="Luis P."/>
            <person name="Flint H.J."/>
        </authorList>
    </citation>
    <scope>NUCLEOTIDE SEQUENCE [LARGE SCALE GENOMIC DNA]</scope>
    <source>
        <strain evidence="2 3">JK626</strain>
    </source>
</reference>
<keyword evidence="1" id="KW-0812">Transmembrane</keyword>